<keyword evidence="2" id="KW-1185">Reference proteome</keyword>
<dbReference type="AlphaFoldDB" id="A0A8B8ZPK3"/>
<feature type="region of interest" description="Disordered" evidence="1">
    <location>
        <begin position="1"/>
        <end position="72"/>
    </location>
</feature>
<protein>
    <submittedName>
        <fullName evidence="3">Uncharacterized protein LOC120107099</fullName>
    </submittedName>
</protein>
<dbReference type="GeneID" id="120107099"/>
<dbReference type="RefSeq" id="XP_038976185.1">
    <property type="nucleotide sequence ID" value="XM_039120257.1"/>
</dbReference>
<feature type="compositionally biased region" description="Low complexity" evidence="1">
    <location>
        <begin position="13"/>
        <end position="32"/>
    </location>
</feature>
<name>A0A8B8ZPK3_PHODC</name>
<evidence type="ECO:0000313" key="3">
    <source>
        <dbReference type="RefSeq" id="XP_038976185.1"/>
    </source>
</evidence>
<dbReference type="PANTHER" id="PTHR33144:SF25">
    <property type="entry name" value="DUF4216 DOMAIN-CONTAINING PROTEIN"/>
    <property type="match status" value="1"/>
</dbReference>
<organism evidence="2 3">
    <name type="scientific">Phoenix dactylifera</name>
    <name type="common">Date palm</name>
    <dbReference type="NCBI Taxonomy" id="42345"/>
    <lineage>
        <taxon>Eukaryota</taxon>
        <taxon>Viridiplantae</taxon>
        <taxon>Streptophyta</taxon>
        <taxon>Embryophyta</taxon>
        <taxon>Tracheophyta</taxon>
        <taxon>Spermatophyta</taxon>
        <taxon>Magnoliopsida</taxon>
        <taxon>Liliopsida</taxon>
        <taxon>Arecaceae</taxon>
        <taxon>Coryphoideae</taxon>
        <taxon>Phoeniceae</taxon>
        <taxon>Phoenix</taxon>
    </lineage>
</organism>
<dbReference type="PANTHER" id="PTHR33144">
    <property type="entry name" value="OS10G0409366 PROTEIN-RELATED"/>
    <property type="match status" value="1"/>
</dbReference>
<feature type="compositionally biased region" description="Basic and acidic residues" evidence="1">
    <location>
        <begin position="53"/>
        <end position="63"/>
    </location>
</feature>
<evidence type="ECO:0000256" key="1">
    <source>
        <dbReference type="SAM" id="MobiDB-lite"/>
    </source>
</evidence>
<evidence type="ECO:0000313" key="2">
    <source>
        <dbReference type="Proteomes" id="UP000228380"/>
    </source>
</evidence>
<accession>A0A8B8ZPK3</accession>
<dbReference type="Proteomes" id="UP000228380">
    <property type="component" value="Unplaced"/>
</dbReference>
<sequence>MHRGKRFRDVEFQQSQVGSSSAQSMRSQQPQQHESESQHEFQSQQHPGQEVMDDLHIQDEQGRVRLTRGSSRARDVWQLREDEKMVVECNELGQPIKRAGSLLSSFLGSVARRGQLCPLNYHK</sequence>
<proteinExistence type="predicted"/>
<dbReference type="KEGG" id="pda:120107099"/>
<reference evidence="3" key="1">
    <citation type="submission" date="2025-08" db="UniProtKB">
        <authorList>
            <consortium name="RefSeq"/>
        </authorList>
    </citation>
    <scope>IDENTIFICATION</scope>
    <source>
        <tissue evidence="3">Young leaves</tissue>
    </source>
</reference>
<gene>
    <name evidence="3" type="primary">LOC120107099</name>
</gene>